<accession>A0A9X0D9E4</accession>
<comment type="subcellular location">
    <subcellularLocation>
        <location evidence="1">Nucleus</location>
    </subcellularLocation>
</comment>
<name>A0A9X0D9E4_9CNID</name>
<dbReference type="EMBL" id="MU825406">
    <property type="protein sequence ID" value="KAJ7391391.1"/>
    <property type="molecule type" value="Genomic_DNA"/>
</dbReference>
<dbReference type="OrthoDB" id="1729737at2759"/>
<dbReference type="InterPro" id="IPR036616">
    <property type="entry name" value="Poly(ADP-ribose)pol_reg_dom_sf"/>
</dbReference>
<evidence type="ECO:0000313" key="12">
    <source>
        <dbReference type="Proteomes" id="UP001163046"/>
    </source>
</evidence>
<dbReference type="SMART" id="SM00609">
    <property type="entry name" value="VIT"/>
    <property type="match status" value="1"/>
</dbReference>
<evidence type="ECO:0000256" key="5">
    <source>
        <dbReference type="ARBA" id="ARBA00023027"/>
    </source>
</evidence>
<dbReference type="PANTHER" id="PTHR46530">
    <property type="entry name" value="PROTEIN MONO-ADP-RIBOSYLTRANSFERASE PARP4"/>
    <property type="match status" value="1"/>
</dbReference>
<comment type="caution">
    <text evidence="11">The sequence shown here is derived from an EMBL/GenBank/DDBJ whole genome shotgun (WGS) entry which is preliminary data.</text>
</comment>
<evidence type="ECO:0000256" key="1">
    <source>
        <dbReference type="ARBA" id="ARBA00004123"/>
    </source>
</evidence>
<evidence type="ECO:0000256" key="6">
    <source>
        <dbReference type="ARBA" id="ARBA00023242"/>
    </source>
</evidence>
<keyword evidence="4" id="KW-0548">Nucleotidyltransferase</keyword>
<dbReference type="Gene3D" id="1.20.142.10">
    <property type="entry name" value="Poly(ADP-ribose) polymerase, regulatory domain"/>
    <property type="match status" value="1"/>
</dbReference>
<feature type="domain" description="PARP alpha-helical" evidence="9">
    <location>
        <begin position="104"/>
        <end position="221"/>
    </location>
</feature>
<dbReference type="Pfam" id="PF00644">
    <property type="entry name" value="PARP"/>
    <property type="match status" value="1"/>
</dbReference>
<dbReference type="InterPro" id="IPR036465">
    <property type="entry name" value="vWFA_dom_sf"/>
</dbReference>
<reference evidence="11" key="1">
    <citation type="submission" date="2023-01" db="EMBL/GenBank/DDBJ databases">
        <title>Genome assembly of the deep-sea coral Lophelia pertusa.</title>
        <authorList>
            <person name="Herrera S."/>
            <person name="Cordes E."/>
        </authorList>
    </citation>
    <scope>NUCLEOTIDE SEQUENCE</scope>
    <source>
        <strain evidence="11">USNM1676648</strain>
        <tissue evidence="11">Polyp</tissue>
    </source>
</reference>
<dbReference type="SUPFAM" id="SSF47587">
    <property type="entry name" value="Domain of poly(ADP-ribose) polymerase"/>
    <property type="match status" value="1"/>
</dbReference>
<dbReference type="InterPro" id="IPR031273">
    <property type="entry name" value="PARP4"/>
</dbReference>
<keyword evidence="6" id="KW-0539">Nucleus</keyword>
<dbReference type="InterPro" id="IPR013694">
    <property type="entry name" value="VIT"/>
</dbReference>
<proteinExistence type="predicted"/>
<protein>
    <recommendedName>
        <fullName evidence="7">Poly [ADP-ribose] polymerase</fullName>
        <shortName evidence="7">PARP</shortName>
        <ecNumber evidence="7">2.4.2.-</ecNumber>
    </recommendedName>
</protein>
<dbReference type="GO" id="GO:0016779">
    <property type="term" value="F:nucleotidyltransferase activity"/>
    <property type="evidence" value="ECO:0007669"/>
    <property type="project" value="UniProtKB-KW"/>
</dbReference>
<dbReference type="Proteomes" id="UP001163046">
    <property type="component" value="Unassembled WGS sequence"/>
</dbReference>
<dbReference type="GO" id="GO:0003950">
    <property type="term" value="F:NAD+ poly-ADP-ribosyltransferase activity"/>
    <property type="evidence" value="ECO:0007669"/>
    <property type="project" value="UniProtKB-UniRule"/>
</dbReference>
<organism evidence="11 12">
    <name type="scientific">Desmophyllum pertusum</name>
    <dbReference type="NCBI Taxonomy" id="174260"/>
    <lineage>
        <taxon>Eukaryota</taxon>
        <taxon>Metazoa</taxon>
        <taxon>Cnidaria</taxon>
        <taxon>Anthozoa</taxon>
        <taxon>Hexacorallia</taxon>
        <taxon>Scleractinia</taxon>
        <taxon>Caryophylliina</taxon>
        <taxon>Caryophylliidae</taxon>
        <taxon>Desmophyllum</taxon>
    </lineage>
</organism>
<evidence type="ECO:0000256" key="4">
    <source>
        <dbReference type="ARBA" id="ARBA00022695"/>
    </source>
</evidence>
<dbReference type="Pfam" id="PF02877">
    <property type="entry name" value="PARP_reg"/>
    <property type="match status" value="1"/>
</dbReference>
<gene>
    <name evidence="11" type="primary">PARP4_2</name>
    <name evidence="11" type="ORF">OS493_018434</name>
</gene>
<dbReference type="InterPro" id="IPR004102">
    <property type="entry name" value="Poly(ADP-ribose)pol_reg_dom"/>
</dbReference>
<dbReference type="GO" id="GO:0005737">
    <property type="term" value="C:cytoplasm"/>
    <property type="evidence" value="ECO:0007669"/>
    <property type="project" value="TreeGrafter"/>
</dbReference>
<evidence type="ECO:0000259" key="8">
    <source>
        <dbReference type="PROSITE" id="PS51059"/>
    </source>
</evidence>
<dbReference type="PROSITE" id="PS51059">
    <property type="entry name" value="PARP_CATALYTIC"/>
    <property type="match status" value="1"/>
</dbReference>
<feature type="domain" description="PARP catalytic" evidence="8">
    <location>
        <begin position="226"/>
        <end position="430"/>
    </location>
</feature>
<dbReference type="PROSITE" id="PS51060">
    <property type="entry name" value="PARP_ALPHA_HD"/>
    <property type="match status" value="1"/>
</dbReference>
<keyword evidence="3 7" id="KW-0808">Transferase</keyword>
<keyword evidence="12" id="KW-1185">Reference proteome</keyword>
<dbReference type="GO" id="GO:0005634">
    <property type="term" value="C:nucleus"/>
    <property type="evidence" value="ECO:0007669"/>
    <property type="project" value="UniProtKB-SubCell"/>
</dbReference>
<dbReference type="PROSITE" id="PS51468">
    <property type="entry name" value="VIT"/>
    <property type="match status" value="1"/>
</dbReference>
<dbReference type="AlphaFoldDB" id="A0A9X0D9E4"/>
<dbReference type="EC" id="2.4.2.-" evidence="7"/>
<dbReference type="SUPFAM" id="SSF56399">
    <property type="entry name" value="ADP-ribosylation"/>
    <property type="match status" value="1"/>
</dbReference>
<feature type="domain" description="VIT" evidence="10">
    <location>
        <begin position="467"/>
        <end position="595"/>
    </location>
</feature>
<dbReference type="SUPFAM" id="SSF53300">
    <property type="entry name" value="vWA-like"/>
    <property type="match status" value="1"/>
</dbReference>
<dbReference type="InterPro" id="IPR012317">
    <property type="entry name" value="Poly(ADP-ribose)pol_cat_dom"/>
</dbReference>
<evidence type="ECO:0000259" key="9">
    <source>
        <dbReference type="PROSITE" id="PS51060"/>
    </source>
</evidence>
<evidence type="ECO:0000313" key="11">
    <source>
        <dbReference type="EMBL" id="KAJ7391391.1"/>
    </source>
</evidence>
<evidence type="ECO:0000256" key="7">
    <source>
        <dbReference type="RuleBase" id="RU362114"/>
    </source>
</evidence>
<keyword evidence="5 7" id="KW-0520">NAD</keyword>
<evidence type="ECO:0000256" key="3">
    <source>
        <dbReference type="ARBA" id="ARBA00022679"/>
    </source>
</evidence>
<dbReference type="Gene3D" id="3.90.228.10">
    <property type="match status" value="1"/>
</dbReference>
<dbReference type="PANTHER" id="PTHR46530:SF1">
    <property type="entry name" value="PROTEIN MONO-ADP-RIBOSYLTRANSFERASE PARP4"/>
    <property type="match status" value="1"/>
</dbReference>
<sequence>MYKFSSHHCFRNQIPLAVLPCFNALELHVIPPHVPCTGSRYRIFTQLGNLVGLRQGDQGTKECRYFENVGEALEAYTALYDQHLYSLTRVESTLSQKIGSDKMQMTACSSFEDSAISLEVANLIDSIWNEATGSLTDILAVPVDSIKLEDVEKAEAILLLLRKSLDADEGFSAINKLSDEFFSVIPHKNRGRGITSRHLIAQKQDLCQLIKDMVSIDESTNWSTRSSVYGKYRALKTHIECLKHDSSEFRTIQELVSASETGPSKIDVLNVFSIHRPVEEGSFSHDIGNKTLLFHSSKLTNFVGILLRGLLMPKIVVDDFGGQRSDAGMLGSGIYFASSASTSAKYSAPGSKGTRLMLVNEVALGSIKEFRTFSMELTSPPRGYNSCHGLMSTEDEPSEFKDDEYAIYSGNQQKIRYLVEFVLPGDKVLPRDDISLDSGFSDYEIEDVPEDTSVDLTDVMSVVDPLTKVEAGLKGTGDKPIPLQSVHIRARLLDLAAQVIVFQAYKNTSTTPIEAKYVFPLDDMAAVCGFEAFINGKHIVGEVKEKEQAHKEYREAISQGHGAYLMDEETPDVFTVSVGNLPPGAQVFIKITYVTELMVDREHICFSLPGSVAPWTRDKALEEVTQTDVDTVTIDDNLPKELYDVSVEMSVEMPFEIRSLESPSHVIRTKRTATKAVVLLERGQPLGDGFQLLIGLAEIHVPRMWVERHVSKPDSQACMLTFYPEFEAETPPEVEVVFLLDLSCSMKGSPFEEAKKILLMCLSHMKKDWTFNILVFGSISSQ</sequence>
<evidence type="ECO:0000256" key="2">
    <source>
        <dbReference type="ARBA" id="ARBA00022676"/>
    </source>
</evidence>
<keyword evidence="2 7" id="KW-0328">Glycosyltransferase</keyword>
<dbReference type="Pfam" id="PF08487">
    <property type="entry name" value="VIT"/>
    <property type="match status" value="1"/>
</dbReference>
<evidence type="ECO:0000259" key="10">
    <source>
        <dbReference type="PROSITE" id="PS51468"/>
    </source>
</evidence>